<dbReference type="OrthoDB" id="5314201at2759"/>
<proteinExistence type="predicted"/>
<dbReference type="OMA" id="KFMERWG"/>
<keyword evidence="3" id="KW-1185">Reference proteome</keyword>
<gene>
    <name evidence="2" type="ORF">PENDEC_c026G03885</name>
</gene>
<protein>
    <recommendedName>
        <fullName evidence="4">HAUS augmin-like complex subunit 3 N-terminal domain-containing protein</fullName>
    </recommendedName>
</protein>
<reference evidence="3" key="1">
    <citation type="journal article" date="2017" name="Nat. Microbiol.">
        <title>Global analysis of biosynthetic gene clusters reveals vast potential of secondary metabolite production in Penicillium species.</title>
        <authorList>
            <person name="Nielsen J.C."/>
            <person name="Grijseels S."/>
            <person name="Prigent S."/>
            <person name="Ji B."/>
            <person name="Dainat J."/>
            <person name="Nielsen K.F."/>
            <person name="Frisvad J.C."/>
            <person name="Workman M."/>
            <person name="Nielsen J."/>
        </authorList>
    </citation>
    <scope>NUCLEOTIDE SEQUENCE [LARGE SCALE GENOMIC DNA]</scope>
    <source>
        <strain evidence="3">IBT 11843</strain>
    </source>
</reference>
<evidence type="ECO:0008006" key="4">
    <source>
        <dbReference type="Google" id="ProtNLM"/>
    </source>
</evidence>
<organism evidence="2 3">
    <name type="scientific">Penicillium decumbens</name>
    <dbReference type="NCBI Taxonomy" id="69771"/>
    <lineage>
        <taxon>Eukaryota</taxon>
        <taxon>Fungi</taxon>
        <taxon>Dikarya</taxon>
        <taxon>Ascomycota</taxon>
        <taxon>Pezizomycotina</taxon>
        <taxon>Eurotiomycetes</taxon>
        <taxon>Eurotiomycetidae</taxon>
        <taxon>Eurotiales</taxon>
        <taxon>Aspergillaceae</taxon>
        <taxon>Penicillium</taxon>
    </lineage>
</organism>
<evidence type="ECO:0000256" key="1">
    <source>
        <dbReference type="SAM" id="MobiDB-lite"/>
    </source>
</evidence>
<accession>A0A1V6NZL4</accession>
<evidence type="ECO:0000313" key="3">
    <source>
        <dbReference type="Proteomes" id="UP000191522"/>
    </source>
</evidence>
<feature type="region of interest" description="Disordered" evidence="1">
    <location>
        <begin position="124"/>
        <end position="147"/>
    </location>
</feature>
<sequence>MEFGTPTDKVLSILKERNLIAKKDVIESALKDPATGHKNVEWVSRHLQPETLLSREEVNLYTKLENTGLLQPILRDPGLNATRPFLEDDIRRAIESLDTSTATIQRQTEMLSLQCETLKSQLRRQENLDQEQSRDLGRLRKKHEAGKQNTTIAANELSDELEARFRIATEKMGAENKRILSSLSTQLKQDDKVLAGLETLIADIKSNGDDASVVKRTGDLCAMLAGTSAQEIHYRLDRLYLETIQSGKPEYGQAAMDNETIPALQEELESLYPEIEILADMAAKQQFREPILREIHHEHGQLRAASQHKLEQAIDILVDMTLSRQTLTTQLEARESSCELLEQLASLYQAEAGIPLVSQTSSRRESLRRRSMQCGAVLGASRNLAPALEQPVLESLLRRVGVSPDSVLCSRAEGGSAQELHEKRSQILETLRSLATAVDSSLLAQLAPVDNASQLLDSSLHTNSHFETSLRDPGQEEALSGLEAELALLQRGVQGLNLEVLHQRDKMHDRFLERWS</sequence>
<feature type="compositionally biased region" description="Basic and acidic residues" evidence="1">
    <location>
        <begin position="124"/>
        <end position="138"/>
    </location>
</feature>
<dbReference type="AlphaFoldDB" id="A0A1V6NZL4"/>
<comment type="caution">
    <text evidence="2">The sequence shown here is derived from an EMBL/GenBank/DDBJ whole genome shotgun (WGS) entry which is preliminary data.</text>
</comment>
<evidence type="ECO:0000313" key="2">
    <source>
        <dbReference type="EMBL" id="OQD70158.1"/>
    </source>
</evidence>
<dbReference type="Proteomes" id="UP000191522">
    <property type="component" value="Unassembled WGS sequence"/>
</dbReference>
<name>A0A1V6NZL4_PENDC</name>
<dbReference type="EMBL" id="MDYL01000026">
    <property type="protein sequence ID" value="OQD70158.1"/>
    <property type="molecule type" value="Genomic_DNA"/>
</dbReference>